<dbReference type="PANTHER" id="PTHR22902:SF54">
    <property type="entry name" value="SESQUIPEDALIAN"/>
    <property type="match status" value="1"/>
</dbReference>
<keyword evidence="1" id="KW-0597">Phosphoprotein</keyword>
<dbReference type="InterPro" id="IPR045188">
    <property type="entry name" value="Boi1/Boi2-like"/>
</dbReference>
<dbReference type="PANTHER" id="PTHR22902">
    <property type="entry name" value="SESQUIPEDALIAN"/>
    <property type="match status" value="1"/>
</dbReference>
<dbReference type="SUPFAM" id="SSF50729">
    <property type="entry name" value="PH domain-like"/>
    <property type="match status" value="1"/>
</dbReference>
<dbReference type="Proteomes" id="UP001176940">
    <property type="component" value="Unassembled WGS sequence"/>
</dbReference>
<dbReference type="Gene3D" id="2.30.29.30">
    <property type="entry name" value="Pleckstrin-homology domain (PH domain)/Phosphotyrosine-binding domain (PTB)"/>
    <property type="match status" value="1"/>
</dbReference>
<evidence type="ECO:0000313" key="4">
    <source>
        <dbReference type="EMBL" id="CAJ0965657.1"/>
    </source>
</evidence>
<dbReference type="SMART" id="SM00233">
    <property type="entry name" value="PH"/>
    <property type="match status" value="1"/>
</dbReference>
<dbReference type="EMBL" id="CAUEEQ010068887">
    <property type="protein sequence ID" value="CAJ0965657.1"/>
    <property type="molecule type" value="Genomic_DNA"/>
</dbReference>
<feature type="region of interest" description="Disordered" evidence="2">
    <location>
        <begin position="117"/>
        <end position="145"/>
    </location>
</feature>
<comment type="similarity">
    <text evidence="1">Belongs to the sesquipedalian family.</text>
</comment>
<name>A0ABN9MFT5_9NEOB</name>
<proteinExistence type="inferred from homology"/>
<gene>
    <name evidence="4" type="ORF">RIMI_LOCUS20506167</name>
</gene>
<feature type="region of interest" description="Disordered" evidence="2">
    <location>
        <begin position="484"/>
        <end position="508"/>
    </location>
</feature>
<dbReference type="InterPro" id="IPR001849">
    <property type="entry name" value="PH_domain"/>
</dbReference>
<dbReference type="Pfam" id="PF00169">
    <property type="entry name" value="PH"/>
    <property type="match status" value="1"/>
</dbReference>
<feature type="compositionally biased region" description="Low complexity" evidence="2">
    <location>
        <begin position="490"/>
        <end position="504"/>
    </location>
</feature>
<evidence type="ECO:0000313" key="5">
    <source>
        <dbReference type="Proteomes" id="UP001176940"/>
    </source>
</evidence>
<organism evidence="4 5">
    <name type="scientific">Ranitomeya imitator</name>
    <name type="common">mimic poison frog</name>
    <dbReference type="NCBI Taxonomy" id="111125"/>
    <lineage>
        <taxon>Eukaryota</taxon>
        <taxon>Metazoa</taxon>
        <taxon>Chordata</taxon>
        <taxon>Craniata</taxon>
        <taxon>Vertebrata</taxon>
        <taxon>Euteleostomi</taxon>
        <taxon>Amphibia</taxon>
        <taxon>Batrachia</taxon>
        <taxon>Anura</taxon>
        <taxon>Neobatrachia</taxon>
        <taxon>Hyloidea</taxon>
        <taxon>Dendrobatidae</taxon>
        <taxon>Dendrobatinae</taxon>
        <taxon>Ranitomeya</taxon>
    </lineage>
</organism>
<evidence type="ECO:0000256" key="1">
    <source>
        <dbReference type="RuleBase" id="RU369082"/>
    </source>
</evidence>
<comment type="function">
    <text evidence="1">Plays a role in endocytic trafficking. Required for receptor recycling from endosomes, both to the trans-Golgi network and the plasma membrane.</text>
</comment>
<protein>
    <recommendedName>
        <fullName evidence="1">Sesquipedalian</fullName>
        <shortName evidence="1">Ses</shortName>
    </recommendedName>
    <alternativeName>
        <fullName evidence="1">PH domain-containing endocytic trafficking adaptor</fullName>
    </alternativeName>
</protein>
<sequence>MADVTTYMVSCSMCYMFTDRPEEELNFTCQKCRLVALLEEKVRGLEERIATLKLIKENEDFLDRTEASLLVTEGEKSVREPPKADEWKHVTKRSKKTMEKSPTTQLKNRYQIFVEDEDGTPKDEAIPASKKEKGTQQQVTAKSTAKKQRRVVVVGDSLLRGTEPAICRPDITAREVCCLPGAMIKDVTDRIPKLFNSKDVHPFLLIHVGTNDTARKDLPTICKDFEELGKKVKELDAQESAGEIRTKNTGNPRKIRRDSIATGSVPQDWRIANVVPIFKKGSKSEPGNYRPDIDWAADVLKNYSCYPRCAQFSQRASVCRADALRRPRTDDRGHHLAQAPVQVPFAWTGLDIREDMKLNERNLVYYATCNSPIDKSGFLYKKGDRNTSYHRRWFVLKGNMLFYYEHQESKEPVGAIILEGCRVELCESSEEYAFAIRFGYSKSRAYILAADSHATMESWVKALSRANFEYIRLVVKELQQQLMEMRKGQPSSSGTTTSTDTSPSAPLPACPSAPLPALPCIQDRPVIKDNGCAPWSTSLAELPNGFTYNNGPHYKDATWLMEGDSVNQGHHQSSDQSQRVGENEHYGFNEIAEDRYSFTKLHDFFGEEIKQLRAQWTKSFHEDSTRVEESE</sequence>
<dbReference type="Gene3D" id="3.40.50.12690">
    <property type="match status" value="1"/>
</dbReference>
<evidence type="ECO:0000259" key="3">
    <source>
        <dbReference type="PROSITE" id="PS50003"/>
    </source>
</evidence>
<keyword evidence="5" id="KW-1185">Reference proteome</keyword>
<dbReference type="PROSITE" id="PS50003">
    <property type="entry name" value="PH_DOMAIN"/>
    <property type="match status" value="1"/>
</dbReference>
<evidence type="ECO:0000256" key="2">
    <source>
        <dbReference type="SAM" id="MobiDB-lite"/>
    </source>
</evidence>
<keyword evidence="1" id="KW-0333">Golgi apparatus</keyword>
<comment type="subcellular location">
    <subcellularLocation>
        <location evidence="1">Early endosome</location>
    </subcellularLocation>
    <subcellularLocation>
        <location evidence="1">Recycling endosome</location>
    </subcellularLocation>
    <subcellularLocation>
        <location evidence="1">Golgi apparatus</location>
        <location evidence="1">trans-Golgi network</location>
    </subcellularLocation>
    <subcellularLocation>
        <location evidence="1">Cytoplasmic vesicle</location>
        <location evidence="1">Clathrin-coated vesicle</location>
    </subcellularLocation>
</comment>
<dbReference type="InterPro" id="IPR011993">
    <property type="entry name" value="PH-like_dom_sf"/>
</dbReference>
<accession>A0ABN9MFT5</accession>
<keyword evidence="1" id="KW-0967">Endosome</keyword>
<dbReference type="SUPFAM" id="SSF52266">
    <property type="entry name" value="SGNH hydrolase"/>
    <property type="match status" value="1"/>
</dbReference>
<feature type="domain" description="PH" evidence="3">
    <location>
        <begin position="372"/>
        <end position="468"/>
    </location>
</feature>
<dbReference type="CDD" id="cd13288">
    <property type="entry name" value="PH_Ses"/>
    <property type="match status" value="1"/>
</dbReference>
<reference evidence="4" key="1">
    <citation type="submission" date="2023-07" db="EMBL/GenBank/DDBJ databases">
        <authorList>
            <person name="Stuckert A."/>
        </authorList>
    </citation>
    <scope>NUCLEOTIDE SEQUENCE</scope>
</reference>
<comment type="caution">
    <text evidence="4">The sequence shown here is derived from an EMBL/GenBank/DDBJ whole genome shotgun (WGS) entry which is preliminary data.</text>
</comment>
<feature type="compositionally biased region" description="Basic and acidic residues" evidence="2">
    <location>
        <begin position="119"/>
        <end position="134"/>
    </location>
</feature>
<keyword evidence="1" id="KW-0968">Cytoplasmic vesicle</keyword>